<reference evidence="1" key="1">
    <citation type="submission" date="2021-01" db="EMBL/GenBank/DDBJ databases">
        <title>Chromosome-level genome assembly of a human fungal pathogen reveals clustering of transcriptionally co-regulated genes.</title>
        <authorList>
            <person name="Voorhies M."/>
            <person name="Cohen S."/>
            <person name="Shea T.P."/>
            <person name="Petrus S."/>
            <person name="Munoz J.F."/>
            <person name="Poplawski S."/>
            <person name="Goldman W.E."/>
            <person name="Michael T."/>
            <person name="Cuomo C.A."/>
            <person name="Sil A."/>
            <person name="Beyhan S."/>
        </authorList>
    </citation>
    <scope>NUCLEOTIDE SEQUENCE</scope>
    <source>
        <strain evidence="1">H88</strain>
    </source>
</reference>
<proteinExistence type="predicted"/>
<name>A0A8A1L4L6_AJEC8</name>
<dbReference type="AlphaFoldDB" id="A0A8A1L4L6"/>
<sequence>MEVQEEDMDQKSVVEVCREEQERFSKTEFVNKLEDCFLENCLVEPGLVQDCHVLTLEHRVRLCPVTARSEVAADCC</sequence>
<evidence type="ECO:0000313" key="1">
    <source>
        <dbReference type="EMBL" id="QSS48886.1"/>
    </source>
</evidence>
<gene>
    <name evidence="1" type="ORF">I7I53_09082</name>
</gene>
<dbReference type="EMBL" id="CP069102">
    <property type="protein sequence ID" value="QSS48886.1"/>
    <property type="molecule type" value="Genomic_DNA"/>
</dbReference>
<dbReference type="VEuPathDB" id="FungiDB:I7I53_09082"/>
<organism evidence="1 2">
    <name type="scientific">Ajellomyces capsulatus (strain H88)</name>
    <name type="common">Darling's disease fungus</name>
    <name type="synonym">Histoplasma capsulatum</name>
    <dbReference type="NCBI Taxonomy" id="544711"/>
    <lineage>
        <taxon>Eukaryota</taxon>
        <taxon>Fungi</taxon>
        <taxon>Dikarya</taxon>
        <taxon>Ascomycota</taxon>
        <taxon>Pezizomycotina</taxon>
        <taxon>Eurotiomycetes</taxon>
        <taxon>Eurotiomycetidae</taxon>
        <taxon>Onygenales</taxon>
        <taxon>Ajellomycetaceae</taxon>
        <taxon>Histoplasma</taxon>
    </lineage>
</organism>
<accession>A0A8A1L4L6</accession>
<dbReference type="Proteomes" id="UP000663419">
    <property type="component" value="Chromosome 1"/>
</dbReference>
<protein>
    <submittedName>
        <fullName evidence="1">Uncharacterized protein</fullName>
    </submittedName>
</protein>
<evidence type="ECO:0000313" key="2">
    <source>
        <dbReference type="Proteomes" id="UP000663419"/>
    </source>
</evidence>